<dbReference type="SUPFAM" id="SSF56235">
    <property type="entry name" value="N-terminal nucleophile aminohydrolases (Ntn hydrolases)"/>
    <property type="match status" value="1"/>
</dbReference>
<dbReference type="Gene3D" id="1.10.246.130">
    <property type="match status" value="1"/>
</dbReference>
<dbReference type="InterPro" id="IPR029055">
    <property type="entry name" value="Ntn_hydrolases_N"/>
</dbReference>
<dbReference type="AlphaFoldDB" id="A0A8J8TT12"/>
<accession>A0A8J8TT12</accession>
<evidence type="ECO:0000313" key="1">
    <source>
        <dbReference type="EMBL" id="TYL39354.1"/>
    </source>
</evidence>
<dbReference type="InterPro" id="IPR043138">
    <property type="entry name" value="GGT_lsub"/>
</dbReference>
<dbReference type="PANTHER" id="PTHR43881">
    <property type="entry name" value="GAMMA-GLUTAMYLTRANSPEPTIDASE (AFU_ORTHOLOGUE AFUA_4G13580)"/>
    <property type="match status" value="1"/>
</dbReference>
<dbReference type="PRINTS" id="PR01210">
    <property type="entry name" value="GGTRANSPTASE"/>
</dbReference>
<sequence>MDTNLRRRKILLSSGGIGAASVAGCLDLSGAESEVPRADAAEGRDSAPVAVVSNHHLATEAGLEVLADGGTAADAAVTVASVLSVVEPWFSSALGGGTWALYYDAESEEVTSVDGVGPVGSDATPVDFEDRAGDAGMHQAVVPGAWDGWMLWLDRYGALELEDVLAPAIEIAREGYPVSSEMDHWLEDEEELIDGRPDAAEIYERDGDLVSEGDTVSQEAMADTFEALVRAYDERRDEGRSEAIQASRDHFYRGPIAEAIVDFSDEHDGYLTLEDFHEFEGEIVDPVSIEYDDDVRVYQNPPNSQGITQLLALNVLKAYDLEAIDAEDADAVHVQAEAIKLAFADRYHHVGDPDRVDVPVAELLDDEYAASQRDRIDMDEAMEWPIDSALTESLSLDTEYDHTSSFHIVDADGNAAAVTTSLGAQFLVVGDTGIHINNRMRMLSLEDDHPNRLTPGYEVRHTSNPYLATRDGRPYILGGNTGVDTQPQGQTQQFLNVAEFGLDAQEAISHPRFVSTAFPSTQYPYEADNTLQLQSDYPSDVVDDLEERGHDVEVGTGMFGTAHMILVGDDGDELDVGVEPGTSTAEGDVSRMETDYLVRKQ</sequence>
<proteinExistence type="predicted"/>
<comment type="caution">
    <text evidence="1">The sequence shown here is derived from an EMBL/GenBank/DDBJ whole genome shotgun (WGS) entry which is preliminary data.</text>
</comment>
<dbReference type="OrthoDB" id="183046at2157"/>
<name>A0A8J8TT12_9EURY</name>
<dbReference type="InterPro" id="IPR052896">
    <property type="entry name" value="GGT-like_enzyme"/>
</dbReference>
<reference evidence="1" key="1">
    <citation type="submission" date="2017-11" db="EMBL/GenBank/DDBJ databases">
        <authorList>
            <person name="Kajale S.C."/>
            <person name="Sharma A."/>
        </authorList>
    </citation>
    <scope>NUCLEOTIDE SEQUENCE</scope>
    <source>
        <strain evidence="1">LS1_42</strain>
    </source>
</reference>
<dbReference type="InterPro" id="IPR043137">
    <property type="entry name" value="GGT_ssub_C"/>
</dbReference>
<dbReference type="PROSITE" id="PS51257">
    <property type="entry name" value="PROKAR_LIPOPROTEIN"/>
    <property type="match status" value="1"/>
</dbReference>
<dbReference type="Pfam" id="PF01019">
    <property type="entry name" value="G_glu_transpept"/>
    <property type="match status" value="1"/>
</dbReference>
<organism evidence="1 2">
    <name type="scientific">Natronococcus pandeyae</name>
    <dbReference type="NCBI Taxonomy" id="2055836"/>
    <lineage>
        <taxon>Archaea</taxon>
        <taxon>Methanobacteriati</taxon>
        <taxon>Methanobacteriota</taxon>
        <taxon>Stenosarchaea group</taxon>
        <taxon>Halobacteria</taxon>
        <taxon>Halobacteriales</taxon>
        <taxon>Natrialbaceae</taxon>
        <taxon>Natronococcus</taxon>
    </lineage>
</organism>
<dbReference type="Gene3D" id="3.60.20.40">
    <property type="match status" value="1"/>
</dbReference>
<keyword evidence="2" id="KW-1185">Reference proteome</keyword>
<evidence type="ECO:0000313" key="2">
    <source>
        <dbReference type="Proteomes" id="UP000766904"/>
    </source>
</evidence>
<dbReference type="Proteomes" id="UP000766904">
    <property type="component" value="Unassembled WGS sequence"/>
</dbReference>
<protein>
    <submittedName>
        <fullName evidence="1">Gamma-glutamyltransferase</fullName>
    </submittedName>
</protein>
<dbReference type="RefSeq" id="WP_148857501.1">
    <property type="nucleotide sequence ID" value="NZ_PHNJ01000003.1"/>
</dbReference>
<dbReference type="PANTHER" id="PTHR43881:SF1">
    <property type="entry name" value="GAMMA-GLUTAMYLTRANSPEPTIDASE (AFU_ORTHOLOGUE AFUA_4G13580)"/>
    <property type="match status" value="1"/>
</dbReference>
<dbReference type="EMBL" id="PHNJ01000003">
    <property type="protein sequence ID" value="TYL39354.1"/>
    <property type="molecule type" value="Genomic_DNA"/>
</dbReference>
<gene>
    <name evidence="1" type="ORF">CV102_08775</name>
</gene>